<dbReference type="AlphaFoldDB" id="A0A084ASC1"/>
<comment type="similarity">
    <text evidence="3">Belongs to the EME1/MMS4 family.</text>
</comment>
<dbReference type="InterPro" id="IPR033310">
    <property type="entry name" value="Mms4/EME1/EME2"/>
</dbReference>
<dbReference type="GO" id="GO:0048476">
    <property type="term" value="C:Holliday junction resolvase complex"/>
    <property type="evidence" value="ECO:0007669"/>
    <property type="project" value="InterPro"/>
</dbReference>
<dbReference type="GO" id="GO:0031573">
    <property type="term" value="P:mitotic intra-S DNA damage checkpoint signaling"/>
    <property type="evidence" value="ECO:0007669"/>
    <property type="project" value="TreeGrafter"/>
</dbReference>
<keyword evidence="12" id="KW-0539">Nucleus</keyword>
<evidence type="ECO:0000256" key="11">
    <source>
        <dbReference type="ARBA" id="ARBA00023204"/>
    </source>
</evidence>
<gene>
    <name evidence="16" type="ORF">S7711_09110</name>
</gene>
<evidence type="ECO:0000256" key="4">
    <source>
        <dbReference type="ARBA" id="ARBA00022722"/>
    </source>
</evidence>
<dbReference type="Gene3D" id="3.40.50.10130">
    <property type="match status" value="1"/>
</dbReference>
<keyword evidence="7" id="KW-0227">DNA damage</keyword>
<dbReference type="Gene3D" id="1.10.150.670">
    <property type="entry name" value="Crossover junction endonuclease EME1, DNA-binding domain"/>
    <property type="match status" value="1"/>
</dbReference>
<dbReference type="EMBL" id="KL648586">
    <property type="protein sequence ID" value="KEY68200.1"/>
    <property type="molecule type" value="Genomic_DNA"/>
</dbReference>
<keyword evidence="11" id="KW-0234">DNA repair</keyword>
<feature type="compositionally biased region" description="Polar residues" evidence="14">
    <location>
        <begin position="97"/>
        <end position="125"/>
    </location>
</feature>
<keyword evidence="6" id="KW-0255">Endonuclease</keyword>
<dbReference type="GO" id="GO:0000712">
    <property type="term" value="P:resolution of meiotic recombination intermediates"/>
    <property type="evidence" value="ECO:0007669"/>
    <property type="project" value="TreeGrafter"/>
</dbReference>
<evidence type="ECO:0000256" key="9">
    <source>
        <dbReference type="ARBA" id="ARBA00022842"/>
    </source>
</evidence>
<evidence type="ECO:0000256" key="5">
    <source>
        <dbReference type="ARBA" id="ARBA00022723"/>
    </source>
</evidence>
<evidence type="ECO:0000256" key="3">
    <source>
        <dbReference type="ARBA" id="ARBA00005313"/>
    </source>
</evidence>
<evidence type="ECO:0000256" key="2">
    <source>
        <dbReference type="ARBA" id="ARBA00004123"/>
    </source>
</evidence>
<accession>A0A084ASC1</accession>
<keyword evidence="10" id="KW-0233">DNA recombination</keyword>
<keyword evidence="4" id="KW-0540">Nuclease</keyword>
<dbReference type="Proteomes" id="UP000028045">
    <property type="component" value="Unassembled WGS sequence"/>
</dbReference>
<feature type="compositionally biased region" description="Low complexity" evidence="14">
    <location>
        <begin position="1"/>
        <end position="19"/>
    </location>
</feature>
<keyword evidence="13" id="KW-0469">Meiosis</keyword>
<organism evidence="16 17">
    <name type="scientific">Stachybotrys chartarum (strain CBS 109288 / IBT 7711)</name>
    <name type="common">Toxic black mold</name>
    <name type="synonym">Stilbospora chartarum</name>
    <dbReference type="NCBI Taxonomy" id="1280523"/>
    <lineage>
        <taxon>Eukaryota</taxon>
        <taxon>Fungi</taxon>
        <taxon>Dikarya</taxon>
        <taxon>Ascomycota</taxon>
        <taxon>Pezizomycotina</taxon>
        <taxon>Sordariomycetes</taxon>
        <taxon>Hypocreomycetidae</taxon>
        <taxon>Hypocreales</taxon>
        <taxon>Stachybotryaceae</taxon>
        <taxon>Stachybotrys</taxon>
    </lineage>
</organism>
<evidence type="ECO:0000256" key="10">
    <source>
        <dbReference type="ARBA" id="ARBA00023172"/>
    </source>
</evidence>
<feature type="compositionally biased region" description="Basic and acidic residues" evidence="14">
    <location>
        <begin position="304"/>
        <end position="342"/>
    </location>
</feature>
<dbReference type="GO" id="GO:0006302">
    <property type="term" value="P:double-strand break repair"/>
    <property type="evidence" value="ECO:0007669"/>
    <property type="project" value="TreeGrafter"/>
</dbReference>
<dbReference type="Pfam" id="PF02732">
    <property type="entry name" value="ERCC4"/>
    <property type="match status" value="1"/>
</dbReference>
<dbReference type="InterPro" id="IPR042530">
    <property type="entry name" value="EME1/EME2_C"/>
</dbReference>
<keyword evidence="9" id="KW-0460">Magnesium</keyword>
<comment type="subcellular location">
    <subcellularLocation>
        <location evidence="2">Nucleus</location>
    </subcellularLocation>
</comment>
<feature type="compositionally biased region" description="Polar residues" evidence="14">
    <location>
        <begin position="20"/>
        <end position="32"/>
    </location>
</feature>
<keyword evidence="5" id="KW-0479">Metal-binding</keyword>
<dbReference type="OrthoDB" id="343092at2759"/>
<evidence type="ECO:0000256" key="8">
    <source>
        <dbReference type="ARBA" id="ARBA00022801"/>
    </source>
</evidence>
<dbReference type="GO" id="GO:0046872">
    <property type="term" value="F:metal ion binding"/>
    <property type="evidence" value="ECO:0007669"/>
    <property type="project" value="UniProtKB-KW"/>
</dbReference>
<evidence type="ECO:0000256" key="1">
    <source>
        <dbReference type="ARBA" id="ARBA00001946"/>
    </source>
</evidence>
<dbReference type="HOGENOM" id="CLU_013160_0_0_1"/>
<dbReference type="InterPro" id="IPR047521">
    <property type="entry name" value="XPF_nuclease_EME1_ascomycetes"/>
</dbReference>
<evidence type="ECO:0000256" key="14">
    <source>
        <dbReference type="SAM" id="MobiDB-lite"/>
    </source>
</evidence>
<comment type="cofactor">
    <cofactor evidence="1">
        <name>Mg(2+)</name>
        <dbReference type="ChEBI" id="CHEBI:18420"/>
    </cofactor>
</comment>
<evidence type="ECO:0000313" key="16">
    <source>
        <dbReference type="EMBL" id="KEY68200.1"/>
    </source>
</evidence>
<reference evidence="16 17" key="1">
    <citation type="journal article" date="2014" name="BMC Genomics">
        <title>Comparative genome sequencing reveals chemotype-specific gene clusters in the toxigenic black mold Stachybotrys.</title>
        <authorList>
            <person name="Semeiks J."/>
            <person name="Borek D."/>
            <person name="Otwinowski Z."/>
            <person name="Grishin N.V."/>
        </authorList>
    </citation>
    <scope>NUCLEOTIDE SEQUENCE [LARGE SCALE GENOMIC DNA]</scope>
    <source>
        <strain evidence="17">CBS 109288 / IBT 7711</strain>
    </source>
</reference>
<evidence type="ECO:0000256" key="7">
    <source>
        <dbReference type="ARBA" id="ARBA00022763"/>
    </source>
</evidence>
<dbReference type="InterPro" id="IPR006166">
    <property type="entry name" value="ERCC4_domain"/>
</dbReference>
<evidence type="ECO:0000313" key="17">
    <source>
        <dbReference type="Proteomes" id="UP000028045"/>
    </source>
</evidence>
<name>A0A084ASC1_STACB</name>
<feature type="region of interest" description="Disordered" evidence="14">
    <location>
        <begin position="839"/>
        <end position="887"/>
    </location>
</feature>
<dbReference type="SMART" id="SM00891">
    <property type="entry name" value="ERCC4"/>
    <property type="match status" value="1"/>
</dbReference>
<evidence type="ECO:0000256" key="6">
    <source>
        <dbReference type="ARBA" id="ARBA00022759"/>
    </source>
</evidence>
<dbReference type="GO" id="GO:0003677">
    <property type="term" value="F:DNA binding"/>
    <property type="evidence" value="ECO:0007669"/>
    <property type="project" value="InterPro"/>
</dbReference>
<dbReference type="GO" id="GO:0008821">
    <property type="term" value="F:crossover junction DNA endonuclease activity"/>
    <property type="evidence" value="ECO:0007669"/>
    <property type="project" value="TreeGrafter"/>
</dbReference>
<feature type="domain" description="ERCC4" evidence="15">
    <location>
        <begin position="363"/>
        <end position="620"/>
    </location>
</feature>
<evidence type="ECO:0000256" key="12">
    <source>
        <dbReference type="ARBA" id="ARBA00023242"/>
    </source>
</evidence>
<dbReference type="PANTHER" id="PTHR21077:SF5">
    <property type="entry name" value="CROSSOVER JUNCTION ENDONUCLEASE MMS4"/>
    <property type="match status" value="1"/>
</dbReference>
<sequence>MALEVIDLISSSPSPDILPVTTSAPKQSSAAIPSSDPFDSFDDGPTITEDRQTKRRKLSSPSRPSVATSPKTANCHLPPFRNAFTRKPGAVVDPIEFTSSPGHVQSSLPDPAQNTKTKTATTSILPSIDSDPFASSPRTTLPPGPHPKQNLALDTIVHSDPFASSPPPVQSPQTLSKPAVAPNNDECSDPFASSPKNAAPVFRSPRRSPLKTAHDNVSPTRDRGLDLISSSAPEHLSFRSSPAVRKSRQVIYLDESEQSGDSDGLPDIDDIDLSKAIAPPRRSALGRSRSEVIPRLAKSLPKKSAAERDQERKAKAATKEAEKEKKRQEREEMKRNKEQEKARAAALAEVNKIRTDKKISVAEMIVDLPAELSDTVRTQVETLLDGLSVQHTTWENPMKNVVRWRRKITSYFDEDRGYWQPMPLRIDIEDHVLVIVTAEEFVDMAVGKELESHALQLEGLFPNRHIIYLLEGITPWMRKNRNIRNRQFTSRVRQDAESASTRRRGNTLQEYISEDLIEDALLQLQVMHDVVIHHTTIPLETAQWITIFTQHISTIPYRRQKDKATLGAGFCMESGQVRTGDDSADTYVRMLQEIARVTAPIAYGIAAEFGSVTRLVNGLEKGGPLTLESVRKSANKDGAFSDRTIGQAVTNMEQSFQNNDEVYYDEITQPGHPYPPNWSQITRDLDIEVTRHFQKLVETQLREIMEEKDSQDRLMAEQDIMTIPKVRDIGAQLDVARGLVELGTDHYSPKVADCIPNHELVMAVMLANDHVVPGAIEKSLRLLGYSALLNWPMKCNQTHGLMKKRAFVDLTNEDDDASLVSSMEDKESTETIMASSSVAKKRKAFGCPPTTGGVRDSPPPRTKRAKPAGNSGRNTEPAEGRRPTGFFTSWLYDSNTEV</sequence>
<protein>
    <recommendedName>
        <fullName evidence="15">ERCC4 domain-containing protein</fullName>
    </recommendedName>
</protein>
<feature type="region of interest" description="Disordered" evidence="14">
    <location>
        <begin position="1"/>
        <end position="342"/>
    </location>
</feature>
<evidence type="ECO:0000259" key="15">
    <source>
        <dbReference type="SMART" id="SM00891"/>
    </source>
</evidence>
<dbReference type="GO" id="GO:0031297">
    <property type="term" value="P:replication fork processing"/>
    <property type="evidence" value="ECO:0007669"/>
    <property type="project" value="TreeGrafter"/>
</dbReference>
<evidence type="ECO:0000256" key="13">
    <source>
        <dbReference type="ARBA" id="ARBA00023254"/>
    </source>
</evidence>
<keyword evidence="17" id="KW-1185">Reference proteome</keyword>
<keyword evidence="8" id="KW-0378">Hydrolase</keyword>
<proteinExistence type="inferred from homology"/>
<dbReference type="PANTHER" id="PTHR21077">
    <property type="entry name" value="EME1 PROTEIN"/>
    <property type="match status" value="1"/>
</dbReference>
<dbReference type="CDD" id="cd20085">
    <property type="entry name" value="XPF_nuclease_Mms4"/>
    <property type="match status" value="1"/>
</dbReference>
<feature type="compositionally biased region" description="Acidic residues" evidence="14">
    <location>
        <begin position="254"/>
        <end position="271"/>
    </location>
</feature>
<dbReference type="GO" id="GO:0005634">
    <property type="term" value="C:nucleus"/>
    <property type="evidence" value="ECO:0007669"/>
    <property type="project" value="UniProtKB-SubCell"/>
</dbReference>